<dbReference type="PANTHER" id="PTHR43228:SF1">
    <property type="entry name" value="TWO-COMPONENT RESPONSE REGULATOR ARR22"/>
    <property type="match status" value="1"/>
</dbReference>
<evidence type="ECO:0000313" key="5">
    <source>
        <dbReference type="EMBL" id="QKF66266.1"/>
    </source>
</evidence>
<dbReference type="RefSeq" id="WP_128357586.1">
    <property type="nucleotide sequence ID" value="NZ_CP053840.1"/>
</dbReference>
<keyword evidence="6" id="KW-1185">Reference proteome</keyword>
<dbReference type="PROSITE" id="PS50113">
    <property type="entry name" value="PAC"/>
    <property type="match status" value="1"/>
</dbReference>
<dbReference type="CDD" id="cd17536">
    <property type="entry name" value="REC_YesN-like"/>
    <property type="match status" value="1"/>
</dbReference>
<dbReference type="AlphaFoldDB" id="A0AAE7E433"/>
<dbReference type="PROSITE" id="PS50110">
    <property type="entry name" value="RESPONSE_REGULATORY"/>
    <property type="match status" value="1"/>
</dbReference>
<reference evidence="5 6" key="1">
    <citation type="submission" date="2020-05" db="EMBL/GenBank/DDBJ databases">
        <title>Complete genome sequencing of Campylobacter and Arcobacter type strains.</title>
        <authorList>
            <person name="Miller W.G."/>
            <person name="Yee E."/>
        </authorList>
    </citation>
    <scope>NUCLEOTIDE SEQUENCE [LARGE SCALE GENOMIC DNA]</scope>
    <source>
        <strain evidence="5 6">LMG 26156</strain>
    </source>
</reference>
<dbReference type="InterPro" id="IPR011006">
    <property type="entry name" value="CheY-like_superfamily"/>
</dbReference>
<dbReference type="InterPro" id="IPR001789">
    <property type="entry name" value="Sig_transdc_resp-reg_receiver"/>
</dbReference>
<sequence>MKAKKDFFENLKKLSLLYVEDDDSTREELEFFLKNKVKELYVAKNGQEGFDFFEKYKPDLIITDIQMPVMNGIKMVKLIKETNQTIPIVIITAFNDSEYLLEAIKLNVTNYLTKPLNLFSLSEVLSTISKNINLEIQNNKIYNTLEQYKNILDENVIILKADIYGIITYVNEAFERIFGYKKDELIGKTYFFLEQNNLAKDEESKKLDKIFSENIWKGNILNFKKNGEFLYCDITMYPLTNNAGNIVEYMGIYSNVTEIENSNSRLEDK</sequence>
<protein>
    <submittedName>
        <fullName evidence="5">PAS sensor-containing two-component system response regulator</fullName>
    </submittedName>
</protein>
<keyword evidence="1" id="KW-0597">Phosphoprotein</keyword>
<dbReference type="InterPro" id="IPR000014">
    <property type="entry name" value="PAS"/>
</dbReference>
<organism evidence="5 6">
    <name type="scientific">Arcobacter venerupis</name>
    <dbReference type="NCBI Taxonomy" id="1054033"/>
    <lineage>
        <taxon>Bacteria</taxon>
        <taxon>Pseudomonadati</taxon>
        <taxon>Campylobacterota</taxon>
        <taxon>Epsilonproteobacteria</taxon>
        <taxon>Campylobacterales</taxon>
        <taxon>Arcobacteraceae</taxon>
        <taxon>Arcobacter</taxon>
    </lineage>
</organism>
<name>A0AAE7E433_9BACT</name>
<dbReference type="Gene3D" id="3.40.50.2300">
    <property type="match status" value="1"/>
</dbReference>
<dbReference type="GO" id="GO:0000160">
    <property type="term" value="P:phosphorelay signal transduction system"/>
    <property type="evidence" value="ECO:0007669"/>
    <property type="project" value="InterPro"/>
</dbReference>
<dbReference type="InterPro" id="IPR052048">
    <property type="entry name" value="ST_Response_Regulator"/>
</dbReference>
<evidence type="ECO:0000256" key="1">
    <source>
        <dbReference type="PROSITE-ProRule" id="PRU00169"/>
    </source>
</evidence>
<dbReference type="SUPFAM" id="SSF55785">
    <property type="entry name" value="PYP-like sensor domain (PAS domain)"/>
    <property type="match status" value="1"/>
</dbReference>
<dbReference type="KEGG" id="avp:AVENP_0696"/>
<dbReference type="CDD" id="cd00130">
    <property type="entry name" value="PAS"/>
    <property type="match status" value="1"/>
</dbReference>
<dbReference type="SMART" id="SM00448">
    <property type="entry name" value="REC"/>
    <property type="match status" value="1"/>
</dbReference>
<dbReference type="Pfam" id="PF13426">
    <property type="entry name" value="PAS_9"/>
    <property type="match status" value="1"/>
</dbReference>
<dbReference type="InterPro" id="IPR035965">
    <property type="entry name" value="PAS-like_dom_sf"/>
</dbReference>
<accession>A0AAE7E433</accession>
<feature type="modified residue" description="4-aspartylphosphate" evidence="1">
    <location>
        <position position="64"/>
    </location>
</feature>
<dbReference type="NCBIfam" id="TIGR00229">
    <property type="entry name" value="sensory_box"/>
    <property type="match status" value="1"/>
</dbReference>
<gene>
    <name evidence="5" type="ORF">AVENP_0696</name>
</gene>
<feature type="domain" description="PAS" evidence="3">
    <location>
        <begin position="144"/>
        <end position="214"/>
    </location>
</feature>
<dbReference type="Proteomes" id="UP000503482">
    <property type="component" value="Chromosome"/>
</dbReference>
<dbReference type="PROSITE" id="PS50112">
    <property type="entry name" value="PAS"/>
    <property type="match status" value="1"/>
</dbReference>
<dbReference type="Pfam" id="PF00072">
    <property type="entry name" value="Response_reg"/>
    <property type="match status" value="1"/>
</dbReference>
<dbReference type="InterPro" id="IPR000700">
    <property type="entry name" value="PAS-assoc_C"/>
</dbReference>
<dbReference type="SMART" id="SM00091">
    <property type="entry name" value="PAS"/>
    <property type="match status" value="1"/>
</dbReference>
<feature type="domain" description="PAC" evidence="4">
    <location>
        <begin position="214"/>
        <end position="268"/>
    </location>
</feature>
<feature type="domain" description="Response regulatory" evidence="2">
    <location>
        <begin position="15"/>
        <end position="129"/>
    </location>
</feature>
<dbReference type="SUPFAM" id="SSF52172">
    <property type="entry name" value="CheY-like"/>
    <property type="match status" value="1"/>
</dbReference>
<proteinExistence type="predicted"/>
<evidence type="ECO:0000313" key="6">
    <source>
        <dbReference type="Proteomes" id="UP000503482"/>
    </source>
</evidence>
<evidence type="ECO:0000259" key="2">
    <source>
        <dbReference type="PROSITE" id="PS50110"/>
    </source>
</evidence>
<evidence type="ECO:0000259" key="4">
    <source>
        <dbReference type="PROSITE" id="PS50113"/>
    </source>
</evidence>
<dbReference type="PANTHER" id="PTHR43228">
    <property type="entry name" value="TWO-COMPONENT RESPONSE REGULATOR"/>
    <property type="match status" value="1"/>
</dbReference>
<dbReference type="EMBL" id="CP053840">
    <property type="protein sequence ID" value="QKF66266.1"/>
    <property type="molecule type" value="Genomic_DNA"/>
</dbReference>
<dbReference type="Gene3D" id="3.30.450.20">
    <property type="entry name" value="PAS domain"/>
    <property type="match status" value="1"/>
</dbReference>
<evidence type="ECO:0000259" key="3">
    <source>
        <dbReference type="PROSITE" id="PS50112"/>
    </source>
</evidence>